<proteinExistence type="predicted"/>
<accession>A0ABR9XNB4</accession>
<evidence type="ECO:0000313" key="2">
    <source>
        <dbReference type="Proteomes" id="UP000632774"/>
    </source>
</evidence>
<dbReference type="Proteomes" id="UP000632774">
    <property type="component" value="Unassembled WGS sequence"/>
</dbReference>
<dbReference type="EMBL" id="JADFFM010000002">
    <property type="protein sequence ID" value="MBE9668500.1"/>
    <property type="molecule type" value="Genomic_DNA"/>
</dbReference>
<sequence>MKKVEILAVCSHPGILQTLLRLIDNNPGWNATGADNEQQALAYFNEKSFDIVLLGSGMDEVSEDRLRPACLAINPAVKIIRHYGGGSGLLSGEIYQALN</sequence>
<name>A0ABR9XNB4_9SPHI</name>
<protein>
    <submittedName>
        <fullName evidence="1">Response regulator receiver protein</fullName>
    </submittedName>
</protein>
<dbReference type="RefSeq" id="WP_194107899.1">
    <property type="nucleotide sequence ID" value="NZ_JADFFM010000002.1"/>
</dbReference>
<gene>
    <name evidence="1" type="ORF">IRJ18_19170</name>
</gene>
<comment type="caution">
    <text evidence="1">The sequence shown here is derived from an EMBL/GenBank/DDBJ whole genome shotgun (WGS) entry which is preliminary data.</text>
</comment>
<dbReference type="SUPFAM" id="SSF52172">
    <property type="entry name" value="CheY-like"/>
    <property type="match status" value="1"/>
</dbReference>
<dbReference type="Gene3D" id="3.40.50.2300">
    <property type="match status" value="1"/>
</dbReference>
<keyword evidence="2" id="KW-1185">Reference proteome</keyword>
<evidence type="ECO:0000313" key="1">
    <source>
        <dbReference type="EMBL" id="MBE9668500.1"/>
    </source>
</evidence>
<reference evidence="1 2" key="1">
    <citation type="submission" date="2020-10" db="EMBL/GenBank/DDBJ databases">
        <title>Mucilaginibacter mali sp. nov., isolated from rhizosphere soil of apple orchard.</title>
        <authorList>
            <person name="Lee J.-S."/>
            <person name="Kim H.S."/>
            <person name="Kim J.-S."/>
        </authorList>
    </citation>
    <scope>NUCLEOTIDE SEQUENCE [LARGE SCALE GENOMIC DNA]</scope>
    <source>
        <strain evidence="1 2">KCTC 23157</strain>
    </source>
</reference>
<organism evidence="1 2">
    <name type="scientific">Mucilaginibacter boryungensis</name>
    <dbReference type="NCBI Taxonomy" id="768480"/>
    <lineage>
        <taxon>Bacteria</taxon>
        <taxon>Pseudomonadati</taxon>
        <taxon>Bacteroidota</taxon>
        <taxon>Sphingobacteriia</taxon>
        <taxon>Sphingobacteriales</taxon>
        <taxon>Sphingobacteriaceae</taxon>
        <taxon>Mucilaginibacter</taxon>
    </lineage>
</organism>
<dbReference type="InterPro" id="IPR011006">
    <property type="entry name" value="CheY-like_superfamily"/>
</dbReference>